<reference evidence="1" key="1">
    <citation type="submission" date="2014-09" db="EMBL/GenBank/DDBJ databases">
        <authorList>
            <person name="Magalhaes I.L.F."/>
            <person name="Oliveira U."/>
            <person name="Santos F.R."/>
            <person name="Vidigal T.H.D.A."/>
            <person name="Brescovit A.D."/>
            <person name="Santos A.J."/>
        </authorList>
    </citation>
    <scope>NUCLEOTIDE SEQUENCE</scope>
    <source>
        <tissue evidence="1">Shoot tissue taken approximately 20 cm above the soil surface</tissue>
    </source>
</reference>
<sequence>MRGFLFLWGFLLYSRRVRAVRLQRARRLRRLRRRHLQATLDLLCNAECHLARAFAPASESKLSNGGVLASLHQRVPHGTDEFGIASEQMIGAFGEELRDFLNSGAHHSAAAATLLHRRVVLELLPSTAGALDNL</sequence>
<protein>
    <submittedName>
        <fullName evidence="1">Uncharacterized protein</fullName>
    </submittedName>
</protein>
<evidence type="ECO:0000313" key="1">
    <source>
        <dbReference type="EMBL" id="JAD17684.1"/>
    </source>
</evidence>
<name>A0A0A9TQU5_ARUDO</name>
<proteinExistence type="predicted"/>
<organism evidence="1">
    <name type="scientific">Arundo donax</name>
    <name type="common">Giant reed</name>
    <name type="synonym">Donax arundinaceus</name>
    <dbReference type="NCBI Taxonomy" id="35708"/>
    <lineage>
        <taxon>Eukaryota</taxon>
        <taxon>Viridiplantae</taxon>
        <taxon>Streptophyta</taxon>
        <taxon>Embryophyta</taxon>
        <taxon>Tracheophyta</taxon>
        <taxon>Spermatophyta</taxon>
        <taxon>Magnoliopsida</taxon>
        <taxon>Liliopsida</taxon>
        <taxon>Poales</taxon>
        <taxon>Poaceae</taxon>
        <taxon>PACMAD clade</taxon>
        <taxon>Arundinoideae</taxon>
        <taxon>Arundineae</taxon>
        <taxon>Arundo</taxon>
    </lineage>
</organism>
<reference evidence="1" key="2">
    <citation type="journal article" date="2015" name="Data Brief">
        <title>Shoot transcriptome of the giant reed, Arundo donax.</title>
        <authorList>
            <person name="Barrero R.A."/>
            <person name="Guerrero F.D."/>
            <person name="Moolhuijzen P."/>
            <person name="Goolsby J.A."/>
            <person name="Tidwell J."/>
            <person name="Bellgard S.E."/>
            <person name="Bellgard M.I."/>
        </authorList>
    </citation>
    <scope>NUCLEOTIDE SEQUENCE</scope>
    <source>
        <tissue evidence="1">Shoot tissue taken approximately 20 cm above the soil surface</tissue>
    </source>
</reference>
<dbReference type="AlphaFoldDB" id="A0A0A9TQU5"/>
<accession>A0A0A9TQU5</accession>
<dbReference type="EMBL" id="GBRH01280211">
    <property type="protein sequence ID" value="JAD17684.1"/>
    <property type="molecule type" value="Transcribed_RNA"/>
</dbReference>